<sequence>MVSTVRDQSGLRRVKTKIIGRDDSYAFRYPILLSSRHHIVNCLIRDYHLRYSHAGIQALTAIMREEFWIIGARRAIRSVVKQCVRCKRISTKPLTTAPIQFPLDRVRDSFVFEVTVYRCVYLELVTSISTECFIQAFRHFITRRGQLCIVYSDNGTNFVGASAGLKKVDDWKKVVSQETLNPITWKFIPPTAAWWGGWWERLIRSVKNLIVTVLGQASVNYEELLTILSDIRVSGTADLDILDRNELLVRQRFLPRAQGADAEPFLQGVSGTVHPETCT</sequence>
<dbReference type="EMBL" id="BMAV01025602">
    <property type="protein sequence ID" value="GFS42873.1"/>
    <property type="molecule type" value="Genomic_DNA"/>
</dbReference>
<dbReference type="Proteomes" id="UP000886998">
    <property type="component" value="Unassembled WGS sequence"/>
</dbReference>
<dbReference type="InterPro" id="IPR041588">
    <property type="entry name" value="Integrase_H2C2"/>
</dbReference>
<proteinExistence type="predicted"/>
<dbReference type="AlphaFoldDB" id="A0A8X6KE77"/>
<dbReference type="OrthoDB" id="6432851at2759"/>
<dbReference type="GO" id="GO:0003676">
    <property type="term" value="F:nucleic acid binding"/>
    <property type="evidence" value="ECO:0007669"/>
    <property type="project" value="InterPro"/>
</dbReference>
<dbReference type="SUPFAM" id="SSF53098">
    <property type="entry name" value="Ribonuclease H-like"/>
    <property type="match status" value="1"/>
</dbReference>
<protein>
    <submittedName>
        <fullName evidence="2">Integrase catalytic domain-containing protein</fullName>
    </submittedName>
</protein>
<gene>
    <name evidence="2" type="primary">AVEN_240424_1</name>
    <name evidence="2" type="ORF">TNIN_323721</name>
</gene>
<reference evidence="2" key="1">
    <citation type="submission" date="2020-08" db="EMBL/GenBank/DDBJ databases">
        <title>Multicomponent nature underlies the extraordinary mechanical properties of spider dragline silk.</title>
        <authorList>
            <person name="Kono N."/>
            <person name="Nakamura H."/>
            <person name="Mori M."/>
            <person name="Yoshida Y."/>
            <person name="Ohtoshi R."/>
            <person name="Malay A.D."/>
            <person name="Moran D.A.P."/>
            <person name="Tomita M."/>
            <person name="Numata K."/>
            <person name="Arakawa K."/>
        </authorList>
    </citation>
    <scope>NUCLEOTIDE SEQUENCE</scope>
</reference>
<comment type="caution">
    <text evidence="2">The sequence shown here is derived from an EMBL/GenBank/DDBJ whole genome shotgun (WGS) entry which is preliminary data.</text>
</comment>
<keyword evidence="3" id="KW-1185">Reference proteome</keyword>
<dbReference type="PANTHER" id="PTHR47331">
    <property type="entry name" value="PHD-TYPE DOMAIN-CONTAINING PROTEIN"/>
    <property type="match status" value="1"/>
</dbReference>
<evidence type="ECO:0000259" key="1">
    <source>
        <dbReference type="Pfam" id="PF17921"/>
    </source>
</evidence>
<name>A0A8X6KE77_9ARAC</name>
<dbReference type="Pfam" id="PF17921">
    <property type="entry name" value="Integrase_H2C2"/>
    <property type="match status" value="1"/>
</dbReference>
<feature type="domain" description="Integrase zinc-binding" evidence="1">
    <location>
        <begin position="43"/>
        <end position="89"/>
    </location>
</feature>
<dbReference type="InterPro" id="IPR012337">
    <property type="entry name" value="RNaseH-like_sf"/>
</dbReference>
<accession>A0A8X6KE77</accession>
<dbReference type="Gene3D" id="1.10.340.70">
    <property type="match status" value="1"/>
</dbReference>
<evidence type="ECO:0000313" key="3">
    <source>
        <dbReference type="Proteomes" id="UP000886998"/>
    </source>
</evidence>
<organism evidence="2 3">
    <name type="scientific">Trichonephila inaurata madagascariensis</name>
    <dbReference type="NCBI Taxonomy" id="2747483"/>
    <lineage>
        <taxon>Eukaryota</taxon>
        <taxon>Metazoa</taxon>
        <taxon>Ecdysozoa</taxon>
        <taxon>Arthropoda</taxon>
        <taxon>Chelicerata</taxon>
        <taxon>Arachnida</taxon>
        <taxon>Araneae</taxon>
        <taxon>Araneomorphae</taxon>
        <taxon>Entelegynae</taxon>
        <taxon>Araneoidea</taxon>
        <taxon>Nephilidae</taxon>
        <taxon>Trichonephila</taxon>
        <taxon>Trichonephila inaurata</taxon>
    </lineage>
</organism>
<dbReference type="Gene3D" id="3.30.420.10">
    <property type="entry name" value="Ribonuclease H-like superfamily/Ribonuclease H"/>
    <property type="match status" value="1"/>
</dbReference>
<dbReference type="PANTHER" id="PTHR47331:SF2">
    <property type="match status" value="1"/>
</dbReference>
<evidence type="ECO:0000313" key="2">
    <source>
        <dbReference type="EMBL" id="GFS42873.1"/>
    </source>
</evidence>
<dbReference type="InterPro" id="IPR036397">
    <property type="entry name" value="RNaseH_sf"/>
</dbReference>